<evidence type="ECO:0000256" key="2">
    <source>
        <dbReference type="ARBA" id="ARBA00013064"/>
    </source>
</evidence>
<keyword evidence="4" id="KW-0904">Protein phosphatase</keyword>
<dbReference type="InterPro" id="IPR050438">
    <property type="entry name" value="LMW_PTPase"/>
</dbReference>
<dbReference type="SMART" id="SM00226">
    <property type="entry name" value="LMWPc"/>
    <property type="match status" value="1"/>
</dbReference>
<protein>
    <recommendedName>
        <fullName evidence="2">protein-tyrosine-phosphatase</fullName>
        <ecNumber evidence="2">3.1.3.48</ecNumber>
    </recommendedName>
</protein>
<name>A0ABP8TFH5_9ACTN</name>
<feature type="domain" description="Phosphotyrosine protein phosphatase I" evidence="5">
    <location>
        <begin position="6"/>
        <end position="191"/>
    </location>
</feature>
<keyword evidence="7" id="KW-1185">Reference proteome</keyword>
<comment type="similarity">
    <text evidence="1">Belongs to the low molecular weight phosphotyrosine protein phosphatase family.</text>
</comment>
<evidence type="ECO:0000313" key="6">
    <source>
        <dbReference type="EMBL" id="GAA4604530.1"/>
    </source>
</evidence>
<gene>
    <name evidence="6" type="ORF">GCM10023195_15450</name>
</gene>
<accession>A0ABP8TFH5</accession>
<comment type="caution">
    <text evidence="6">The sequence shown here is derived from an EMBL/GenBank/DDBJ whole genome shotgun (WGS) entry which is preliminary data.</text>
</comment>
<organism evidence="6 7">
    <name type="scientific">Actinoallomurus liliacearum</name>
    <dbReference type="NCBI Taxonomy" id="1080073"/>
    <lineage>
        <taxon>Bacteria</taxon>
        <taxon>Bacillati</taxon>
        <taxon>Actinomycetota</taxon>
        <taxon>Actinomycetes</taxon>
        <taxon>Streptosporangiales</taxon>
        <taxon>Thermomonosporaceae</taxon>
        <taxon>Actinoallomurus</taxon>
    </lineage>
</organism>
<dbReference type="InterPro" id="IPR023485">
    <property type="entry name" value="Ptyr_pPase"/>
</dbReference>
<dbReference type="PRINTS" id="PR00719">
    <property type="entry name" value="LMWPTPASE"/>
</dbReference>
<evidence type="ECO:0000256" key="3">
    <source>
        <dbReference type="ARBA" id="ARBA00022801"/>
    </source>
</evidence>
<dbReference type="EMBL" id="BAABHJ010000004">
    <property type="protein sequence ID" value="GAA4604530.1"/>
    <property type="molecule type" value="Genomic_DNA"/>
</dbReference>
<dbReference type="SUPFAM" id="SSF52788">
    <property type="entry name" value="Phosphotyrosine protein phosphatases I"/>
    <property type="match status" value="1"/>
</dbReference>
<evidence type="ECO:0000259" key="5">
    <source>
        <dbReference type="SMART" id="SM00226"/>
    </source>
</evidence>
<keyword evidence="3" id="KW-0378">Hydrolase</keyword>
<dbReference type="InterPro" id="IPR017867">
    <property type="entry name" value="Tyr_phospatase_low_mol_wt"/>
</dbReference>
<dbReference type="Pfam" id="PF01451">
    <property type="entry name" value="LMWPc"/>
    <property type="match status" value="1"/>
</dbReference>
<dbReference type="PANTHER" id="PTHR11717:SF7">
    <property type="entry name" value="LOW MOLECULAR WEIGHT PHOSPHOTYROSINE PROTEIN PHOSPHATASE"/>
    <property type="match status" value="1"/>
</dbReference>
<evidence type="ECO:0000256" key="4">
    <source>
        <dbReference type="ARBA" id="ARBA00022912"/>
    </source>
</evidence>
<proteinExistence type="inferred from homology"/>
<dbReference type="RefSeq" id="WP_345350546.1">
    <property type="nucleotide sequence ID" value="NZ_BAABHJ010000004.1"/>
</dbReference>
<dbReference type="Proteomes" id="UP001500212">
    <property type="component" value="Unassembled WGS sequence"/>
</dbReference>
<dbReference type="InterPro" id="IPR036196">
    <property type="entry name" value="Ptyr_pPase_sf"/>
</dbReference>
<reference evidence="7" key="1">
    <citation type="journal article" date="2019" name="Int. J. Syst. Evol. Microbiol.">
        <title>The Global Catalogue of Microorganisms (GCM) 10K type strain sequencing project: providing services to taxonomists for standard genome sequencing and annotation.</title>
        <authorList>
            <consortium name="The Broad Institute Genomics Platform"/>
            <consortium name="The Broad Institute Genome Sequencing Center for Infectious Disease"/>
            <person name="Wu L."/>
            <person name="Ma J."/>
        </authorList>
    </citation>
    <scope>NUCLEOTIDE SEQUENCE [LARGE SCALE GENOMIC DNA]</scope>
    <source>
        <strain evidence="7">JCM 17938</strain>
    </source>
</reference>
<sequence length="197" mass="20929">MTPERFHLLFVCTANICRSPIAAELTRLKIRTTGRSDGSRLAVSSAGTRGRDGAAMDPRAVALLRSLGGDTAGFSARAVTAAVAATADLVLTAERRHLEAVVACRPASHSRVFTILEFARLVDRLDAGRLTGTCVVSRAVSLVREAARTRGLTPPGAAGADDIPDPYQRSDGEYRACATAIDRALDRPLRYILSEPA</sequence>
<evidence type="ECO:0000313" key="7">
    <source>
        <dbReference type="Proteomes" id="UP001500212"/>
    </source>
</evidence>
<evidence type="ECO:0000256" key="1">
    <source>
        <dbReference type="ARBA" id="ARBA00011063"/>
    </source>
</evidence>
<dbReference type="EC" id="3.1.3.48" evidence="2"/>
<dbReference type="PANTHER" id="PTHR11717">
    <property type="entry name" value="LOW MOLECULAR WEIGHT PROTEIN TYROSINE PHOSPHATASE"/>
    <property type="match status" value="1"/>
</dbReference>
<dbReference type="Gene3D" id="3.40.50.2300">
    <property type="match status" value="1"/>
</dbReference>